<sequence>MPHFDSLELRRTLGQFATGVAIVTVRTADGGWAGMTINSFAALSLEPPLITWAVGLHSPNCALYETATHFAINVLASDQVELSRRFASAVPDKFAGLDCEPGLGGAPLLRGCIACFQCSTEHCLPGGDHTLIVGRVEAIERGSGAPLLFWGGDYRYVASA</sequence>
<dbReference type="PANTHER" id="PTHR30466">
    <property type="entry name" value="FLAVIN REDUCTASE"/>
    <property type="match status" value="1"/>
</dbReference>
<dbReference type="RefSeq" id="WP_132545651.1">
    <property type="nucleotide sequence ID" value="NZ_SLWY01000030.1"/>
</dbReference>
<feature type="domain" description="Flavin reductase like" evidence="3">
    <location>
        <begin position="13"/>
        <end position="156"/>
    </location>
</feature>
<dbReference type="SUPFAM" id="SSF50475">
    <property type="entry name" value="FMN-binding split barrel"/>
    <property type="match status" value="1"/>
</dbReference>
<accession>A0A4R2KYH7</accession>
<keyword evidence="2" id="KW-0560">Oxidoreductase</keyword>
<dbReference type="InterPro" id="IPR050268">
    <property type="entry name" value="NADH-dep_flavin_reductase"/>
</dbReference>
<dbReference type="InterPro" id="IPR002563">
    <property type="entry name" value="Flavin_Rdtase-like_dom"/>
</dbReference>
<evidence type="ECO:0000256" key="2">
    <source>
        <dbReference type="ARBA" id="ARBA00023002"/>
    </source>
</evidence>
<dbReference type="Pfam" id="PF01613">
    <property type="entry name" value="Flavin_Reduct"/>
    <property type="match status" value="1"/>
</dbReference>
<comment type="similarity">
    <text evidence="1">Belongs to the non-flavoprotein flavin reductase family.</text>
</comment>
<organism evidence="4 5">
    <name type="scientific">Plasticicumulans lactativorans</name>
    <dbReference type="NCBI Taxonomy" id="1133106"/>
    <lineage>
        <taxon>Bacteria</taxon>
        <taxon>Pseudomonadati</taxon>
        <taxon>Pseudomonadota</taxon>
        <taxon>Gammaproteobacteria</taxon>
        <taxon>Candidatus Competibacteraceae</taxon>
        <taxon>Plasticicumulans</taxon>
    </lineage>
</organism>
<keyword evidence="5" id="KW-1185">Reference proteome</keyword>
<evidence type="ECO:0000256" key="1">
    <source>
        <dbReference type="ARBA" id="ARBA00008898"/>
    </source>
</evidence>
<dbReference type="PANTHER" id="PTHR30466:SF11">
    <property type="entry name" value="FLAVIN-DEPENDENT MONOOXYGENASE, REDUCTASE SUBUNIT HSAB"/>
    <property type="match status" value="1"/>
</dbReference>
<comment type="caution">
    <text evidence="4">The sequence shown here is derived from an EMBL/GenBank/DDBJ whole genome shotgun (WGS) entry which is preliminary data.</text>
</comment>
<name>A0A4R2KYH7_9GAMM</name>
<proteinExistence type="inferred from homology"/>
<dbReference type="Gene3D" id="2.30.110.10">
    <property type="entry name" value="Electron Transport, Fmn-binding Protein, Chain A"/>
    <property type="match status" value="1"/>
</dbReference>
<evidence type="ECO:0000313" key="5">
    <source>
        <dbReference type="Proteomes" id="UP000295765"/>
    </source>
</evidence>
<dbReference type="EMBL" id="SLWY01000030">
    <property type="protein sequence ID" value="TCO76396.1"/>
    <property type="molecule type" value="Genomic_DNA"/>
</dbReference>
<gene>
    <name evidence="4" type="ORF">EV699_13019</name>
</gene>
<reference evidence="4 5" key="1">
    <citation type="submission" date="2019-03" db="EMBL/GenBank/DDBJ databases">
        <title>Genomic Encyclopedia of Type Strains, Phase IV (KMG-IV): sequencing the most valuable type-strain genomes for metagenomic binning, comparative biology and taxonomic classification.</title>
        <authorList>
            <person name="Goeker M."/>
        </authorList>
    </citation>
    <scope>NUCLEOTIDE SEQUENCE [LARGE SCALE GENOMIC DNA]</scope>
    <source>
        <strain evidence="4 5">DSM 25287</strain>
    </source>
</reference>
<dbReference type="AlphaFoldDB" id="A0A4R2KYH7"/>
<evidence type="ECO:0000313" key="4">
    <source>
        <dbReference type="EMBL" id="TCO76396.1"/>
    </source>
</evidence>
<dbReference type="SMART" id="SM00903">
    <property type="entry name" value="Flavin_Reduct"/>
    <property type="match status" value="1"/>
</dbReference>
<dbReference type="Proteomes" id="UP000295765">
    <property type="component" value="Unassembled WGS sequence"/>
</dbReference>
<dbReference type="OrthoDB" id="9792858at2"/>
<dbReference type="InterPro" id="IPR012349">
    <property type="entry name" value="Split_barrel_FMN-bd"/>
</dbReference>
<protein>
    <submittedName>
        <fullName evidence="4">Flavin reductase (DIM6/NTAB) family NADH-FMN oxidoreductase RutF</fullName>
    </submittedName>
</protein>
<dbReference type="GO" id="GO:0042602">
    <property type="term" value="F:riboflavin reductase (NADPH) activity"/>
    <property type="evidence" value="ECO:0007669"/>
    <property type="project" value="TreeGrafter"/>
</dbReference>
<evidence type="ECO:0000259" key="3">
    <source>
        <dbReference type="SMART" id="SM00903"/>
    </source>
</evidence>
<dbReference type="GO" id="GO:0010181">
    <property type="term" value="F:FMN binding"/>
    <property type="evidence" value="ECO:0007669"/>
    <property type="project" value="InterPro"/>
</dbReference>